<dbReference type="AlphaFoldDB" id="A0A9D3LHQ2"/>
<feature type="compositionally biased region" description="Pro residues" evidence="1">
    <location>
        <begin position="1"/>
        <end position="20"/>
    </location>
</feature>
<feature type="compositionally biased region" description="Basic residues" evidence="1">
    <location>
        <begin position="85"/>
        <end position="95"/>
    </location>
</feature>
<reference evidence="2" key="1">
    <citation type="submission" date="2021-01" db="EMBL/GenBank/DDBJ databases">
        <title>A chromosome-scale assembly of European eel, Anguilla anguilla.</title>
        <authorList>
            <person name="Henkel C."/>
            <person name="Jong-Raadsen S.A."/>
            <person name="Dufour S."/>
            <person name="Weltzien F.-A."/>
            <person name="Palstra A.P."/>
            <person name="Pelster B."/>
            <person name="Spaink H.P."/>
            <person name="Van Den Thillart G.E."/>
            <person name="Jansen H."/>
            <person name="Zahm M."/>
            <person name="Klopp C."/>
            <person name="Cedric C."/>
            <person name="Louis A."/>
            <person name="Berthelot C."/>
            <person name="Parey E."/>
            <person name="Roest Crollius H."/>
            <person name="Montfort J."/>
            <person name="Robinson-Rechavi M."/>
            <person name="Bucao C."/>
            <person name="Bouchez O."/>
            <person name="Gislard M."/>
            <person name="Lluch J."/>
            <person name="Milhes M."/>
            <person name="Lampietro C."/>
            <person name="Lopez Roques C."/>
            <person name="Donnadieu C."/>
            <person name="Braasch I."/>
            <person name="Desvignes T."/>
            <person name="Postlethwait J."/>
            <person name="Bobe J."/>
            <person name="Guiguen Y."/>
            <person name="Dirks R."/>
        </authorList>
    </citation>
    <scope>NUCLEOTIDE SEQUENCE</scope>
    <source>
        <strain evidence="2">Tag_6206</strain>
        <tissue evidence="2">Liver</tissue>
    </source>
</reference>
<keyword evidence="3" id="KW-1185">Reference proteome</keyword>
<evidence type="ECO:0000313" key="2">
    <source>
        <dbReference type="EMBL" id="KAG5830957.1"/>
    </source>
</evidence>
<proteinExistence type="predicted"/>
<comment type="caution">
    <text evidence="2">The sequence shown here is derived from an EMBL/GenBank/DDBJ whole genome shotgun (WGS) entry which is preliminary data.</text>
</comment>
<evidence type="ECO:0000313" key="3">
    <source>
        <dbReference type="Proteomes" id="UP001044222"/>
    </source>
</evidence>
<protein>
    <submittedName>
        <fullName evidence="2">Uncharacterized protein</fullName>
    </submittedName>
</protein>
<feature type="compositionally biased region" description="Polar residues" evidence="1">
    <location>
        <begin position="21"/>
        <end position="42"/>
    </location>
</feature>
<feature type="region of interest" description="Disordered" evidence="1">
    <location>
        <begin position="1"/>
        <end position="131"/>
    </location>
</feature>
<sequence length="131" mass="14009">MPRTRPPTPTPSQPGSPPPHAQTTAQDPTRGITTPGTPNSTAPPAELGPTKLVTVKEELDSDTPIVVLESDSSTSETDSITPWQKIKKRKGKRIRSPTTARQQPPSQPPNPAIVRQTTQPTIDTATFQTGT</sequence>
<gene>
    <name evidence="2" type="ORF">ANANG_G00298770</name>
</gene>
<evidence type="ECO:0000256" key="1">
    <source>
        <dbReference type="SAM" id="MobiDB-lite"/>
    </source>
</evidence>
<dbReference type="Proteomes" id="UP001044222">
    <property type="component" value="Chromosome 18"/>
</dbReference>
<feature type="compositionally biased region" description="Low complexity" evidence="1">
    <location>
        <begin position="69"/>
        <end position="79"/>
    </location>
</feature>
<accession>A0A9D3LHQ2</accession>
<name>A0A9D3LHQ2_ANGAN</name>
<dbReference type="EMBL" id="JAFIRN010000018">
    <property type="protein sequence ID" value="KAG5830957.1"/>
    <property type="molecule type" value="Genomic_DNA"/>
</dbReference>
<organism evidence="2 3">
    <name type="scientific">Anguilla anguilla</name>
    <name type="common">European freshwater eel</name>
    <name type="synonym">Muraena anguilla</name>
    <dbReference type="NCBI Taxonomy" id="7936"/>
    <lineage>
        <taxon>Eukaryota</taxon>
        <taxon>Metazoa</taxon>
        <taxon>Chordata</taxon>
        <taxon>Craniata</taxon>
        <taxon>Vertebrata</taxon>
        <taxon>Euteleostomi</taxon>
        <taxon>Actinopterygii</taxon>
        <taxon>Neopterygii</taxon>
        <taxon>Teleostei</taxon>
        <taxon>Anguilliformes</taxon>
        <taxon>Anguillidae</taxon>
        <taxon>Anguilla</taxon>
    </lineage>
</organism>
<feature type="compositionally biased region" description="Polar residues" evidence="1">
    <location>
        <begin position="115"/>
        <end position="131"/>
    </location>
</feature>